<comment type="caution">
    <text evidence="1">The sequence shown here is derived from an EMBL/GenBank/DDBJ whole genome shotgun (WGS) entry which is preliminary data.</text>
</comment>
<dbReference type="EMBL" id="JARBHB010000011">
    <property type="protein sequence ID" value="KAJ8872965.1"/>
    <property type="molecule type" value="Genomic_DNA"/>
</dbReference>
<evidence type="ECO:0000313" key="2">
    <source>
        <dbReference type="Proteomes" id="UP001159363"/>
    </source>
</evidence>
<protein>
    <submittedName>
        <fullName evidence="1">Uncharacterized protein</fullName>
    </submittedName>
</protein>
<gene>
    <name evidence="1" type="ORF">PR048_026581</name>
</gene>
<dbReference type="SUPFAM" id="SSF47616">
    <property type="entry name" value="GST C-terminal domain-like"/>
    <property type="match status" value="1"/>
</dbReference>
<sequence>MPSVDDASFMFGDLHSVTGVRCLDQFLANRSYVSGHCLSESDIVIFEALGTCPMETFLHACRWYRHIASYQPATKVCMVASDAVAQVSKYPSPACLLWSACLEEIASFWKVIVSCA</sequence>
<evidence type="ECO:0000313" key="1">
    <source>
        <dbReference type="EMBL" id="KAJ8872965.1"/>
    </source>
</evidence>
<name>A0ABQ9GLR6_9NEOP</name>
<dbReference type="Proteomes" id="UP001159363">
    <property type="component" value="Chromosome 10"/>
</dbReference>
<keyword evidence="2" id="KW-1185">Reference proteome</keyword>
<proteinExistence type="predicted"/>
<organism evidence="1 2">
    <name type="scientific">Dryococelus australis</name>
    <dbReference type="NCBI Taxonomy" id="614101"/>
    <lineage>
        <taxon>Eukaryota</taxon>
        <taxon>Metazoa</taxon>
        <taxon>Ecdysozoa</taxon>
        <taxon>Arthropoda</taxon>
        <taxon>Hexapoda</taxon>
        <taxon>Insecta</taxon>
        <taxon>Pterygota</taxon>
        <taxon>Neoptera</taxon>
        <taxon>Polyneoptera</taxon>
        <taxon>Phasmatodea</taxon>
        <taxon>Verophasmatodea</taxon>
        <taxon>Anareolatae</taxon>
        <taxon>Phasmatidae</taxon>
        <taxon>Eurycanthinae</taxon>
        <taxon>Dryococelus</taxon>
    </lineage>
</organism>
<accession>A0ABQ9GLR6</accession>
<dbReference type="InterPro" id="IPR036282">
    <property type="entry name" value="Glutathione-S-Trfase_C_sf"/>
</dbReference>
<reference evidence="1 2" key="1">
    <citation type="submission" date="2023-02" db="EMBL/GenBank/DDBJ databases">
        <title>LHISI_Scaffold_Assembly.</title>
        <authorList>
            <person name="Stuart O.P."/>
            <person name="Cleave R."/>
            <person name="Magrath M.J.L."/>
            <person name="Mikheyev A.S."/>
        </authorList>
    </citation>
    <scope>NUCLEOTIDE SEQUENCE [LARGE SCALE GENOMIC DNA]</scope>
    <source>
        <strain evidence="1">Daus_M_001</strain>
        <tissue evidence="1">Leg muscle</tissue>
    </source>
</reference>
<dbReference type="Gene3D" id="1.20.1050.130">
    <property type="match status" value="1"/>
</dbReference>